<name>A0A0J9BLL9_9FIRM</name>
<dbReference type="SMART" id="SM00450">
    <property type="entry name" value="RHOD"/>
    <property type="match status" value="2"/>
</dbReference>
<gene>
    <name evidence="6" type="ORF">HMPREF9470_05193</name>
</gene>
<dbReference type="GeneID" id="93164979"/>
<dbReference type="SUPFAM" id="SSF52821">
    <property type="entry name" value="Rhodanese/Cell cycle control phosphatase"/>
    <property type="match status" value="2"/>
</dbReference>
<dbReference type="GO" id="GO:0004792">
    <property type="term" value="F:thiosulfate-cyanide sulfurtransferase activity"/>
    <property type="evidence" value="ECO:0007669"/>
    <property type="project" value="UniProtKB-EC"/>
</dbReference>
<dbReference type="RefSeq" id="WP_048931076.1">
    <property type="nucleotide sequence ID" value="NZ_KQ235885.1"/>
</dbReference>
<protein>
    <recommendedName>
        <fullName evidence="1">thiosulfate sulfurtransferase</fullName>
        <ecNumber evidence="1">2.8.1.1</ecNumber>
    </recommendedName>
</protein>
<dbReference type="Proteomes" id="UP000037392">
    <property type="component" value="Unassembled WGS sequence"/>
</dbReference>
<dbReference type="EMBL" id="ADLK01000047">
    <property type="protein sequence ID" value="KMW13021.1"/>
    <property type="molecule type" value="Genomic_DNA"/>
</dbReference>
<reference evidence="6 7" key="1">
    <citation type="submission" date="2011-04" db="EMBL/GenBank/DDBJ databases">
        <title>The Genome Sequence of Clostridium citroniae WAL-19142.</title>
        <authorList>
            <consortium name="The Broad Institute Genome Sequencing Platform"/>
            <person name="Earl A."/>
            <person name="Ward D."/>
            <person name="Feldgarden M."/>
            <person name="Gevers D."/>
            <person name="Warren Y.A."/>
            <person name="Tyrrell K.L."/>
            <person name="Citron D.M."/>
            <person name="Goldstein E.J."/>
            <person name="Daigneault M."/>
            <person name="Allen-Vercoe E."/>
            <person name="Young S.K."/>
            <person name="Zeng Q."/>
            <person name="Gargeya S."/>
            <person name="Fitzgerald M."/>
            <person name="Haas B."/>
            <person name="Abouelleil A."/>
            <person name="Alvarado L."/>
            <person name="Arachchi H.M."/>
            <person name="Berlin A."/>
            <person name="Brown A."/>
            <person name="Chapman S.B."/>
            <person name="Chen Z."/>
            <person name="Dunbar C."/>
            <person name="Freedman E."/>
            <person name="Gearin G."/>
            <person name="Gellesch M."/>
            <person name="Goldberg J."/>
            <person name="Griggs A."/>
            <person name="Gujja S."/>
            <person name="Heilman E.R."/>
            <person name="Heiman D."/>
            <person name="Howarth C."/>
            <person name="Larson L."/>
            <person name="Lui A."/>
            <person name="MacDonald P.J."/>
            <person name="Mehta T."/>
            <person name="Montmayeur A."/>
            <person name="Murphy C."/>
            <person name="Neiman D."/>
            <person name="Pearson M."/>
            <person name="Priest M."/>
            <person name="Roberts A."/>
            <person name="Saif S."/>
            <person name="Shea T."/>
            <person name="Shenoy N."/>
            <person name="Sisk P."/>
            <person name="Stolte C."/>
            <person name="Sykes S."/>
            <person name="White J."/>
            <person name="Yandava C."/>
            <person name="Wortman J."/>
            <person name="Nusbaum C."/>
            <person name="Birren B."/>
        </authorList>
    </citation>
    <scope>NUCLEOTIDE SEQUENCE [LARGE SCALE GENOMIC DNA]</scope>
    <source>
        <strain evidence="6 7">WAL-19142</strain>
    </source>
</reference>
<dbReference type="PANTHER" id="PTHR43855:SF1">
    <property type="entry name" value="THIOSULFATE SULFURTRANSFERASE"/>
    <property type="match status" value="1"/>
</dbReference>
<dbReference type="Pfam" id="PF00581">
    <property type="entry name" value="Rhodanese"/>
    <property type="match status" value="2"/>
</dbReference>
<evidence type="ECO:0000259" key="5">
    <source>
        <dbReference type="PROSITE" id="PS50206"/>
    </source>
</evidence>
<evidence type="ECO:0000313" key="6">
    <source>
        <dbReference type="EMBL" id="KMW13021.1"/>
    </source>
</evidence>
<accession>A0A0J9BLL9</accession>
<evidence type="ECO:0000256" key="2">
    <source>
        <dbReference type="ARBA" id="ARBA00022737"/>
    </source>
</evidence>
<evidence type="ECO:0000313" key="7">
    <source>
        <dbReference type="Proteomes" id="UP000037392"/>
    </source>
</evidence>
<keyword evidence="2" id="KW-0677">Repeat</keyword>
<evidence type="ECO:0000256" key="3">
    <source>
        <dbReference type="ARBA" id="ARBA00047549"/>
    </source>
</evidence>
<dbReference type="EC" id="2.8.1.1" evidence="1"/>
<keyword evidence="4" id="KW-0732">Signal</keyword>
<dbReference type="InterPro" id="IPR051126">
    <property type="entry name" value="Thiosulfate_sulfurtransferase"/>
</dbReference>
<comment type="catalytic activity">
    <reaction evidence="3">
        <text>thiosulfate + hydrogen cyanide = thiocyanate + sulfite + 2 H(+)</text>
        <dbReference type="Rhea" id="RHEA:16881"/>
        <dbReference type="ChEBI" id="CHEBI:15378"/>
        <dbReference type="ChEBI" id="CHEBI:17359"/>
        <dbReference type="ChEBI" id="CHEBI:18022"/>
        <dbReference type="ChEBI" id="CHEBI:18407"/>
        <dbReference type="ChEBI" id="CHEBI:33542"/>
        <dbReference type="EC" id="2.8.1.1"/>
    </reaction>
</comment>
<dbReference type="PROSITE" id="PS50206">
    <property type="entry name" value="RHODANESE_3"/>
    <property type="match status" value="2"/>
</dbReference>
<comment type="caution">
    <text evidence="6">The sequence shown here is derived from an EMBL/GenBank/DDBJ whole genome shotgun (WGS) entry which is preliminary data.</text>
</comment>
<dbReference type="InterPro" id="IPR036873">
    <property type="entry name" value="Rhodanese-like_dom_sf"/>
</dbReference>
<dbReference type="OrthoDB" id="9800872at2"/>
<dbReference type="PATRIC" id="fig|742734.4.peg.5554"/>
<organism evidence="6 7">
    <name type="scientific">[Clostridium] citroniae WAL-19142</name>
    <dbReference type="NCBI Taxonomy" id="742734"/>
    <lineage>
        <taxon>Bacteria</taxon>
        <taxon>Bacillati</taxon>
        <taxon>Bacillota</taxon>
        <taxon>Clostridia</taxon>
        <taxon>Lachnospirales</taxon>
        <taxon>Lachnospiraceae</taxon>
        <taxon>Enterocloster</taxon>
    </lineage>
</organism>
<dbReference type="AlphaFoldDB" id="A0A0J9BLL9"/>
<feature type="domain" description="Rhodanese" evidence="5">
    <location>
        <begin position="186"/>
        <end position="290"/>
    </location>
</feature>
<feature type="signal peptide" evidence="4">
    <location>
        <begin position="1"/>
        <end position="18"/>
    </location>
</feature>
<proteinExistence type="predicted"/>
<dbReference type="PANTHER" id="PTHR43855">
    <property type="entry name" value="THIOSULFATE SULFURTRANSFERASE"/>
    <property type="match status" value="1"/>
</dbReference>
<dbReference type="InterPro" id="IPR001763">
    <property type="entry name" value="Rhodanese-like_dom"/>
</dbReference>
<evidence type="ECO:0000256" key="1">
    <source>
        <dbReference type="ARBA" id="ARBA00012245"/>
    </source>
</evidence>
<dbReference type="PROSITE" id="PS51257">
    <property type="entry name" value="PROKAR_LIPOPROTEIN"/>
    <property type="match status" value="1"/>
</dbReference>
<dbReference type="Gene3D" id="3.40.250.10">
    <property type="entry name" value="Rhodanese-like domain"/>
    <property type="match status" value="2"/>
</dbReference>
<feature type="domain" description="Rhodanese" evidence="5">
    <location>
        <begin position="47"/>
        <end position="153"/>
    </location>
</feature>
<evidence type="ECO:0000256" key="4">
    <source>
        <dbReference type="SAM" id="SignalP"/>
    </source>
</evidence>
<sequence>MGSIAKKLTIFSFLAVLAAVITGCSSHTFVQGESLIMPTKDLTAYTGQKKVVIVDTRTADEYGAGHVAGAVNIPTEDIVINVPVKNMLTSKKKIEKVMGENGISNDTLVLAYDSNRMGASRLLWSLFMYGHQNVKVIDGGFDAIQGAGIPMTTDVSAPEPAVFTAREPSRSWLADMDDVRKQAEQPDSHVILLDVRTQEEFAEKGKVPGSVIIPYETNFFSDGTFKTTQITRINYLEDKIYPEDEIIVYCQTSMRAAPVFVQLYEAGYRNIRIYDGAYLEWSSNSDNPVEMPAGGAAPVKKNAS</sequence>
<dbReference type="CDD" id="cd01448">
    <property type="entry name" value="TST_Repeat_1"/>
    <property type="match status" value="1"/>
</dbReference>
<feature type="chain" id="PRO_5038770773" description="thiosulfate sulfurtransferase" evidence="4">
    <location>
        <begin position="19"/>
        <end position="304"/>
    </location>
</feature>